<accession>A0A8J2ZLQ5</accession>
<dbReference type="EMBL" id="BMJV01000006">
    <property type="protein sequence ID" value="GGG79200.1"/>
    <property type="molecule type" value="Genomic_DNA"/>
</dbReference>
<feature type="domain" description="PD-(D/E)XK endonuclease-like" evidence="1">
    <location>
        <begin position="706"/>
        <end position="935"/>
    </location>
</feature>
<evidence type="ECO:0000313" key="2">
    <source>
        <dbReference type="EMBL" id="GGG79200.1"/>
    </source>
</evidence>
<dbReference type="NCBIfam" id="TIGR02786">
    <property type="entry name" value="addB_alphas"/>
    <property type="match status" value="1"/>
</dbReference>
<dbReference type="InterPro" id="IPR011604">
    <property type="entry name" value="PDDEXK-like_dom_sf"/>
</dbReference>
<dbReference type="InterPro" id="IPR038726">
    <property type="entry name" value="PDDEXK_AddAB-type"/>
</dbReference>
<dbReference type="Gene3D" id="3.90.320.10">
    <property type="match status" value="1"/>
</dbReference>
<dbReference type="InterPro" id="IPR014153">
    <property type="entry name" value="Ds_break_AddB"/>
</dbReference>
<dbReference type="InterPro" id="IPR027417">
    <property type="entry name" value="P-loop_NTPase"/>
</dbReference>
<dbReference type="Pfam" id="PF12705">
    <property type="entry name" value="PDDEXK_1"/>
    <property type="match status" value="1"/>
</dbReference>
<keyword evidence="3" id="KW-1185">Reference proteome</keyword>
<dbReference type="AlphaFoldDB" id="A0A8J2ZLQ5"/>
<gene>
    <name evidence="2" type="ORF">GCM10011415_30390</name>
</gene>
<proteinExistence type="predicted"/>
<reference evidence="2" key="2">
    <citation type="submission" date="2020-09" db="EMBL/GenBank/DDBJ databases">
        <authorList>
            <person name="Sun Q."/>
            <person name="Zhou Y."/>
        </authorList>
    </citation>
    <scope>NUCLEOTIDE SEQUENCE</scope>
    <source>
        <strain evidence="2">CGMCC 1.15762</strain>
    </source>
</reference>
<reference evidence="2" key="1">
    <citation type="journal article" date="2014" name="Int. J. Syst. Evol. Microbiol.">
        <title>Complete genome sequence of Corynebacterium casei LMG S-19264T (=DSM 44701T), isolated from a smear-ripened cheese.</title>
        <authorList>
            <consortium name="US DOE Joint Genome Institute (JGI-PGF)"/>
            <person name="Walter F."/>
            <person name="Albersmeier A."/>
            <person name="Kalinowski J."/>
            <person name="Ruckert C."/>
        </authorList>
    </citation>
    <scope>NUCLEOTIDE SEQUENCE</scope>
    <source>
        <strain evidence="2">CGMCC 1.15762</strain>
    </source>
</reference>
<evidence type="ECO:0000259" key="1">
    <source>
        <dbReference type="Pfam" id="PF12705"/>
    </source>
</evidence>
<dbReference type="SUPFAM" id="SSF52540">
    <property type="entry name" value="P-loop containing nucleoside triphosphate hydrolases"/>
    <property type="match status" value="1"/>
</dbReference>
<dbReference type="Proteomes" id="UP000617145">
    <property type="component" value="Unassembled WGS sequence"/>
</dbReference>
<sequence>MFDPSTDPRVFALAPGVDFPKALVDGLRARMAGQPPEAMARVELIVNTTRMARRIRAVFDDGPATLLPRIRLLTGVADPLALAHLPAPVSPLRRRLELTGLVSKLLEAQPDLAPRTALFDLSDSLATLMDEMQDEGVSPDDLADLDVSDESGHWQRALSFFQIVQRYFENAEDAPDTNAFRRLALEQRLIDWDKAPPEHPVILAGSTGSRGMTHRLMMAVSRLPQGALVLPGFDFDTPDAVWNGLTDALTGEDHPQFRFARLMHDLHMAPSQITPWTTEAAPAPGRNRLVSLALRPAPVTDQWRAEGPTLPSLAEATDGLTLIEAQSRRDEATAIAMRLREAAETGVTAALITPDRMLTRQVTAALDRWNILPDDSAGTPLQLTPPGRFLRHVSTLFQHDLTAEALLTLLKHPLTHSGEDRGPHLLATHELELHMRNKSWPYPRPDQLRGWGAATDREAWAEWIIACFCQPPVRGPRPLMDWLEDHIARAEAIAAGPGGADSELWREAAGRTARATVEGLREEAAHGTDLDARDYADLFAAILQREELRDRDAPHPRILIWGTLEARVMGADLLILGGLNENSWPELPGADPWLNRRMRQKAGLLVPERRIGLAAHDFQQAVAAKEVVLTRALKSDDAETVPSRWLNRLTNLMNGLPDQGGPEALKAMRERGRHYLRLVRALEKPTPLAPAPRPSPAPPVAARPRQLSVTEIKTLIRDPYSIYARRVLRLYPLNPLQRAPDALLRGIIIHRVLEEFVKDSVSDPAQLSVSALLAKGAEIVGNPEEVPFPTIRHLWQARLGRIADWFTETERARQAIARPARYEVRGHADLPALGFRLKGQADRIDIDDRGLAHLYDYKTGAAPTADQQRHFDKQLLLEAAMVENGAFPDLAPRHTERAVFVSVATNPKEVPAPLDEMPAKQVWAEFEQLITRWFEPERGFTARAALLRDSDFSNYDHLSRFGEWDVIDTAEREILE</sequence>
<name>A0A8J2ZLQ5_9RHOB</name>
<dbReference type="RefSeq" id="WP_188791078.1">
    <property type="nucleotide sequence ID" value="NZ_BMJV01000006.1"/>
</dbReference>
<evidence type="ECO:0000313" key="3">
    <source>
        <dbReference type="Proteomes" id="UP000617145"/>
    </source>
</evidence>
<comment type="caution">
    <text evidence="2">The sequence shown here is derived from an EMBL/GenBank/DDBJ whole genome shotgun (WGS) entry which is preliminary data.</text>
</comment>
<protein>
    <submittedName>
        <fullName evidence="2">Double-strand break repair protein AddB</fullName>
    </submittedName>
</protein>
<organism evidence="2 3">
    <name type="scientific">Salipiger pallidus</name>
    <dbReference type="NCBI Taxonomy" id="1775170"/>
    <lineage>
        <taxon>Bacteria</taxon>
        <taxon>Pseudomonadati</taxon>
        <taxon>Pseudomonadota</taxon>
        <taxon>Alphaproteobacteria</taxon>
        <taxon>Rhodobacterales</taxon>
        <taxon>Roseobacteraceae</taxon>
        <taxon>Salipiger</taxon>
    </lineage>
</organism>